<dbReference type="AlphaFoldDB" id="A0A1V9XAR0"/>
<keyword evidence="2" id="KW-1185">Reference proteome</keyword>
<sequence>MGKIMTILPLFELVGVTLVFMASRCRGFRPMFLAHFTALGQYREAIGFASHAASAVNELTSEVVKEEIGTFIRTAYNDGCLDAGCCIGFQSQVRYNTDCPSWGWLKWSFNGPMLVAHRPLIHSCLDCQYGERNCLITTASCTGKHTQFWYLAVSNNRKTDRGEMLFTIVNPMHPDRCITIDKMPDLHMPPYSEGDVRRSALTAATEPIQHKRVIIGDASSADDVGLGLFGLLSYP</sequence>
<reference evidence="1 2" key="1">
    <citation type="journal article" date="2017" name="Gigascience">
        <title>Draft genome of the honey bee ectoparasitic mite, Tropilaelaps mercedesae, is shaped by the parasitic life history.</title>
        <authorList>
            <person name="Dong X."/>
            <person name="Armstrong S.D."/>
            <person name="Xia D."/>
            <person name="Makepeace B.L."/>
            <person name="Darby A.C."/>
            <person name="Kadowaki T."/>
        </authorList>
    </citation>
    <scope>NUCLEOTIDE SEQUENCE [LARGE SCALE GENOMIC DNA]</scope>
    <source>
        <strain evidence="1">Wuxi-XJTLU</strain>
    </source>
</reference>
<protein>
    <submittedName>
        <fullName evidence="1">Uncharacterized protein</fullName>
    </submittedName>
</protein>
<accession>A0A1V9XAR0</accession>
<organism evidence="1 2">
    <name type="scientific">Tropilaelaps mercedesae</name>
    <dbReference type="NCBI Taxonomy" id="418985"/>
    <lineage>
        <taxon>Eukaryota</taxon>
        <taxon>Metazoa</taxon>
        <taxon>Ecdysozoa</taxon>
        <taxon>Arthropoda</taxon>
        <taxon>Chelicerata</taxon>
        <taxon>Arachnida</taxon>
        <taxon>Acari</taxon>
        <taxon>Parasitiformes</taxon>
        <taxon>Mesostigmata</taxon>
        <taxon>Gamasina</taxon>
        <taxon>Dermanyssoidea</taxon>
        <taxon>Laelapidae</taxon>
        <taxon>Tropilaelaps</taxon>
    </lineage>
</organism>
<dbReference type="SUPFAM" id="SSF50370">
    <property type="entry name" value="Ricin B-like lectins"/>
    <property type="match status" value="1"/>
</dbReference>
<evidence type="ECO:0000313" key="2">
    <source>
        <dbReference type="Proteomes" id="UP000192247"/>
    </source>
</evidence>
<comment type="caution">
    <text evidence="1">The sequence shown here is derived from an EMBL/GenBank/DDBJ whole genome shotgun (WGS) entry which is preliminary data.</text>
</comment>
<evidence type="ECO:0000313" key="1">
    <source>
        <dbReference type="EMBL" id="OQR70617.1"/>
    </source>
</evidence>
<name>A0A1V9XAR0_9ACAR</name>
<dbReference type="Proteomes" id="UP000192247">
    <property type="component" value="Unassembled WGS sequence"/>
</dbReference>
<proteinExistence type="predicted"/>
<dbReference type="OrthoDB" id="6475262at2759"/>
<dbReference type="EMBL" id="MNPL01016950">
    <property type="protein sequence ID" value="OQR70617.1"/>
    <property type="molecule type" value="Genomic_DNA"/>
</dbReference>
<dbReference type="InParanoid" id="A0A1V9XAR0"/>
<gene>
    <name evidence="1" type="ORF">BIW11_11517</name>
</gene>
<dbReference type="InterPro" id="IPR035992">
    <property type="entry name" value="Ricin_B-like_lectins"/>
</dbReference>